<keyword evidence="3 7" id="KW-0812">Transmembrane</keyword>
<evidence type="ECO:0000256" key="1">
    <source>
        <dbReference type="ARBA" id="ARBA00004651"/>
    </source>
</evidence>
<dbReference type="SUPFAM" id="SSF82866">
    <property type="entry name" value="Multidrug efflux transporter AcrB transmembrane domain"/>
    <property type="match status" value="2"/>
</dbReference>
<dbReference type="PROSITE" id="PS50156">
    <property type="entry name" value="SSD"/>
    <property type="match status" value="2"/>
</dbReference>
<keyword evidence="2" id="KW-1003">Cell membrane</keyword>
<feature type="domain" description="SSD" evidence="8">
    <location>
        <begin position="274"/>
        <end position="401"/>
    </location>
</feature>
<evidence type="ECO:0000256" key="2">
    <source>
        <dbReference type="ARBA" id="ARBA00022475"/>
    </source>
</evidence>
<comment type="subcellular location">
    <subcellularLocation>
        <location evidence="1">Cell membrane</location>
        <topology evidence="1">Multi-pass membrane protein</topology>
    </subcellularLocation>
</comment>
<feature type="transmembrane region" description="Helical" evidence="7">
    <location>
        <begin position="673"/>
        <end position="693"/>
    </location>
</feature>
<keyword evidence="6" id="KW-0175">Coiled coil</keyword>
<evidence type="ECO:0000313" key="9">
    <source>
        <dbReference type="EMBL" id="ASQ30820.1"/>
    </source>
</evidence>
<sequence>MLKFLLKTLIKYNKAGFILTSLLCIFLSFFATKLNIDASPETLLLEDDKDLRLFRELSSHFKDNDFLILAYENKNESLFSKANLELMQKIHKDLEKLEESEKILSIVNAVLLQSSDTKSLDELIKNPQNIFDKDVNLSKAKVEITNNPFYVNNLISKDLKSAAFIIYLKADERYKELVRLRDEANEEDKDKFRLELKKHQESELKKQEKLIKDIRAIIEKYQTNDVVLHLGGVKMIVNDMISYIKKDMLSYSLALILLLAFALWLFFRQLRFILIALFICFISLFTVSGIFALSNFSITVISSNFVPLLLIISLSLIIHLNTHFIEYSNKFKKASNSHIVLATLLSKAKPSFYAILTTAIGFLSLIFSNIKPVIDLGIMMSVAIFVALILSYVYFACIMSLLKKRKYVNTANLSFLRKIAKFSVKKSSIIYFLSLLIITISLIGISKLRVENSFVSYFKDSSEIKQGMLEIDQKLGGTIPLDIIVKFKDKEKQEENLDSFEAEFNELSKKDTYFFDARKSRIAKELHEFLQKQDFVASVMSFNSLLEFGKILNDGKNLDDFSLAFLNENMPDKLKQDLLNPYISMEFNEFRFAMRIMDSNESLVRAEFLKNLEKNSKELLKDEDVEIYITNIMLLYNNMLQSLFSSQFDTLCFVVIAIFVLFIFVFKSVKLASIAIISNLIPLSLVFAIMGFLNIPLDLMSITIAAISIGIGVDDSIHYIHRFQKEKQRHSTLKSILIAHSQIGAALFYTTVAVVLGFGIMLSSEFMPTIYFGLLTVLVMIFLLSGSLLLLASLLSSFVRKNK</sequence>
<name>A0A222MYL9_9BACT</name>
<dbReference type="Proteomes" id="UP000201169">
    <property type="component" value="Chromosome"/>
</dbReference>
<evidence type="ECO:0000256" key="6">
    <source>
        <dbReference type="SAM" id="Coils"/>
    </source>
</evidence>
<keyword evidence="10" id="KW-1185">Reference proteome</keyword>
<proteinExistence type="predicted"/>
<feature type="transmembrane region" description="Helical" evidence="7">
    <location>
        <begin position="699"/>
        <end position="720"/>
    </location>
</feature>
<dbReference type="PANTHER" id="PTHR33406">
    <property type="entry name" value="MEMBRANE PROTEIN MJ1562-RELATED"/>
    <property type="match status" value="1"/>
</dbReference>
<dbReference type="KEGG" id="cavi:CAV_1194"/>
<feature type="transmembrane region" description="Helical" evidence="7">
    <location>
        <begin position="248"/>
        <end position="267"/>
    </location>
</feature>
<feature type="transmembrane region" description="Helical" evidence="7">
    <location>
        <begin position="352"/>
        <end position="370"/>
    </location>
</feature>
<feature type="coiled-coil region" evidence="6">
    <location>
        <begin position="167"/>
        <end position="224"/>
    </location>
</feature>
<evidence type="ECO:0000256" key="4">
    <source>
        <dbReference type="ARBA" id="ARBA00022989"/>
    </source>
</evidence>
<dbReference type="GO" id="GO:0005886">
    <property type="term" value="C:plasma membrane"/>
    <property type="evidence" value="ECO:0007669"/>
    <property type="project" value="UniProtKB-SubCell"/>
</dbReference>
<feature type="transmembrane region" description="Helical" evidence="7">
    <location>
        <begin position="741"/>
        <end position="764"/>
    </location>
</feature>
<protein>
    <submittedName>
        <fullName evidence="9">RND superfamily exporter</fullName>
    </submittedName>
</protein>
<feature type="domain" description="SSD" evidence="8">
    <location>
        <begin position="671"/>
        <end position="797"/>
    </location>
</feature>
<keyword evidence="4 7" id="KW-1133">Transmembrane helix</keyword>
<dbReference type="RefSeq" id="WP_094325624.1">
    <property type="nucleotide sequence ID" value="NZ_CP022347.1"/>
</dbReference>
<dbReference type="InterPro" id="IPR000731">
    <property type="entry name" value="SSD"/>
</dbReference>
<feature type="transmembrane region" description="Helical" evidence="7">
    <location>
        <begin position="272"/>
        <end position="293"/>
    </location>
</feature>
<dbReference type="EMBL" id="CP022347">
    <property type="protein sequence ID" value="ASQ30820.1"/>
    <property type="molecule type" value="Genomic_DNA"/>
</dbReference>
<dbReference type="PANTHER" id="PTHR33406:SF12">
    <property type="entry name" value="BLR2997 PROTEIN"/>
    <property type="match status" value="1"/>
</dbReference>
<evidence type="ECO:0000259" key="8">
    <source>
        <dbReference type="PROSITE" id="PS50156"/>
    </source>
</evidence>
<gene>
    <name evidence="9" type="ORF">CAV_1194</name>
</gene>
<accession>A0A222MYL9</accession>
<feature type="transmembrane region" description="Helical" evidence="7">
    <location>
        <begin position="770"/>
        <end position="795"/>
    </location>
</feature>
<feature type="transmembrane region" description="Helical" evidence="7">
    <location>
        <begin position="428"/>
        <end position="446"/>
    </location>
</feature>
<dbReference type="Gene3D" id="1.20.1640.10">
    <property type="entry name" value="Multidrug efflux transporter AcrB transmembrane domain"/>
    <property type="match status" value="2"/>
</dbReference>
<evidence type="ECO:0000256" key="3">
    <source>
        <dbReference type="ARBA" id="ARBA00022692"/>
    </source>
</evidence>
<reference evidence="9 10" key="1">
    <citation type="submission" date="2017-07" db="EMBL/GenBank/DDBJ databases">
        <title>Analysis of two Campylobacter avium genomes and identification of a novel hippuricase gene.</title>
        <authorList>
            <person name="Miller W.G."/>
            <person name="Chapman M.H."/>
            <person name="Yee E."/>
            <person name="Revez J."/>
            <person name="Bono J.L."/>
            <person name="Rossi M."/>
        </authorList>
    </citation>
    <scope>NUCLEOTIDE SEQUENCE [LARGE SCALE GENOMIC DNA]</scope>
    <source>
        <strain evidence="9 10">LMG 24591</strain>
    </source>
</reference>
<dbReference type="AlphaFoldDB" id="A0A222MYL9"/>
<evidence type="ECO:0000256" key="5">
    <source>
        <dbReference type="ARBA" id="ARBA00023136"/>
    </source>
</evidence>
<feature type="transmembrane region" description="Helical" evidence="7">
    <location>
        <begin position="376"/>
        <end position="397"/>
    </location>
</feature>
<feature type="transmembrane region" description="Helical" evidence="7">
    <location>
        <begin position="648"/>
        <end position="666"/>
    </location>
</feature>
<dbReference type="OrthoDB" id="5429313at2"/>
<evidence type="ECO:0000313" key="10">
    <source>
        <dbReference type="Proteomes" id="UP000201169"/>
    </source>
</evidence>
<dbReference type="InterPro" id="IPR050545">
    <property type="entry name" value="Mycobact_MmpL"/>
</dbReference>
<organism evidence="9 10">
    <name type="scientific">Campylobacter avium LMG 24591</name>
    <dbReference type="NCBI Taxonomy" id="522484"/>
    <lineage>
        <taxon>Bacteria</taxon>
        <taxon>Pseudomonadati</taxon>
        <taxon>Campylobacterota</taxon>
        <taxon>Epsilonproteobacteria</taxon>
        <taxon>Campylobacterales</taxon>
        <taxon>Campylobacteraceae</taxon>
        <taxon>Campylobacter</taxon>
    </lineage>
</organism>
<keyword evidence="5 7" id="KW-0472">Membrane</keyword>
<evidence type="ECO:0000256" key="7">
    <source>
        <dbReference type="SAM" id="Phobius"/>
    </source>
</evidence>
<dbReference type="Pfam" id="PF03176">
    <property type="entry name" value="MMPL"/>
    <property type="match status" value="2"/>
</dbReference>
<feature type="transmembrane region" description="Helical" evidence="7">
    <location>
        <begin position="305"/>
        <end position="325"/>
    </location>
</feature>
<dbReference type="InterPro" id="IPR004869">
    <property type="entry name" value="MMPL_dom"/>
</dbReference>